<name>A0A8S5PSJ0_9CAUD</name>
<organism evidence="1">
    <name type="scientific">Myoviridae sp. ctHfT6</name>
    <dbReference type="NCBI Taxonomy" id="2825077"/>
    <lineage>
        <taxon>Viruses</taxon>
        <taxon>Duplodnaviria</taxon>
        <taxon>Heunggongvirae</taxon>
        <taxon>Uroviricota</taxon>
        <taxon>Caudoviricetes</taxon>
    </lineage>
</organism>
<evidence type="ECO:0000313" key="1">
    <source>
        <dbReference type="EMBL" id="DAE09760.1"/>
    </source>
</evidence>
<dbReference type="Pfam" id="PF09956">
    <property type="entry name" value="Phage_cement_2"/>
    <property type="match status" value="1"/>
</dbReference>
<reference evidence="1" key="1">
    <citation type="journal article" date="2021" name="Proc. Natl. Acad. Sci. U.S.A.">
        <title>A Catalog of Tens of Thousands of Viruses from Human Metagenomes Reveals Hidden Associations with Chronic Diseases.</title>
        <authorList>
            <person name="Tisza M.J."/>
            <person name="Buck C.B."/>
        </authorList>
    </citation>
    <scope>NUCLEOTIDE SEQUENCE</scope>
    <source>
        <strain evidence="1">CtHfT6</strain>
    </source>
</reference>
<proteinExistence type="predicted"/>
<dbReference type="EMBL" id="BK015493">
    <property type="protein sequence ID" value="DAE09760.1"/>
    <property type="molecule type" value="Genomic_DNA"/>
</dbReference>
<dbReference type="PIRSF" id="PIRSF030771">
    <property type="entry name" value="UCP030771"/>
    <property type="match status" value="1"/>
</dbReference>
<protein>
    <recommendedName>
        <fullName evidence="2">DUF2190 family protein</fullName>
    </recommendedName>
</protein>
<dbReference type="InterPro" id="IPR011231">
    <property type="entry name" value="Phage_VT1-Sakai_H0018"/>
</dbReference>
<sequence length="110" mass="11257">MMTQFVQETDRIDITATAEVKAGNIVEAGALHGVAITDLKVGEVGAIKVTGVFKVTANKTDTFAVGDVVNFDTDKAVKTGGKPLGIAVAPKTAAQDTVTVMLVQAVKVGA</sequence>
<evidence type="ECO:0008006" key="2">
    <source>
        <dbReference type="Google" id="ProtNLM"/>
    </source>
</evidence>
<accession>A0A8S5PSJ0</accession>